<evidence type="ECO:0000256" key="14">
    <source>
        <dbReference type="PIRSR" id="PIRSR611782-1"/>
    </source>
</evidence>
<accession>A0A0B0EN99</accession>
<dbReference type="InterPro" id="IPR001940">
    <property type="entry name" value="Peptidase_S1C"/>
</dbReference>
<feature type="binding site" evidence="15">
    <location>
        <position position="58"/>
    </location>
    <ligand>
        <name>substrate</name>
    </ligand>
</feature>
<dbReference type="PRINTS" id="PR00834">
    <property type="entry name" value="PROTEASES2C"/>
</dbReference>
<dbReference type="InterPro" id="IPR011782">
    <property type="entry name" value="Pept_S1C_Do"/>
</dbReference>
<feature type="domain" description="PDZ" evidence="17">
    <location>
        <begin position="382"/>
        <end position="460"/>
    </location>
</feature>
<evidence type="ECO:0000256" key="1">
    <source>
        <dbReference type="ARBA" id="ARBA00001772"/>
    </source>
</evidence>
<dbReference type="PROSITE" id="PS50106">
    <property type="entry name" value="PDZ"/>
    <property type="match status" value="2"/>
</dbReference>
<feature type="signal peptide" evidence="16">
    <location>
        <begin position="1"/>
        <end position="25"/>
    </location>
</feature>
<keyword evidence="6" id="KW-0645">Protease</keyword>
<proteinExistence type="inferred from homology"/>
<feature type="binding site" evidence="15">
    <location>
        <position position="137"/>
    </location>
    <ligand>
        <name>substrate</name>
    </ligand>
</feature>
<dbReference type="EC" id="3.4.21.107" evidence="4"/>
<comment type="catalytic activity">
    <reaction evidence="1">
        <text>Acts on substrates that are at least partially unfolded. The cleavage site P1 residue is normally between a pair of hydrophobic residues, such as Val-|-Val.</text>
        <dbReference type="EC" id="3.4.21.107"/>
    </reaction>
</comment>
<sequence>MKTNSMLRLLLLSFLSIFIALPAHAIEDSGVKNLRQTGKAFAAVAREVSPSVVFIQVEAKASGRAITGFQLPFGNEWPFEDDLFKRFFGDKFPGIPREPRSDKPRHENRAIGQGSGFVCSVKDGFLSEKTYILTNNHVVENADKIRVQFQDGSEYEAKITGCDPQSDVAVIEIKNSNKPTVKLGDSSELEVGEWVVAIGNPFGLNHTLTVGVVSAKGRTSIGINDYEDFIQTDAAINPGNSGGPLVNLDGEVVGINTAIFSRSGGYMGVGFAIPINLARDIANQLIDTGEVTRGYLGIMIQPLTADLAKSFGADQGKGILISQVTDDSPAEKAGLKQGDVIVAYRGEPVTDVGTFRNKVALTRPGSREELTILRDGKQKTLNVTIGKLTEDKLIAPSPAQSAENLGLTVQTLTPELAEQFDAKEGNGVVITEVKPDSIAAMAGINTGTVIVQVDRKPVKNAAEFKRAVEKSSGDRSVLLLLKRGNISQYVALSW</sequence>
<dbReference type="GO" id="GO:0042597">
    <property type="term" value="C:periplasmic space"/>
    <property type="evidence" value="ECO:0007669"/>
    <property type="project" value="UniProtKB-SubCell"/>
</dbReference>
<evidence type="ECO:0000313" key="18">
    <source>
        <dbReference type="EMBL" id="KHE94109.1"/>
    </source>
</evidence>
<dbReference type="SUPFAM" id="SSF50494">
    <property type="entry name" value="Trypsin-like serine proteases"/>
    <property type="match status" value="1"/>
</dbReference>
<evidence type="ECO:0000313" key="19">
    <source>
        <dbReference type="Proteomes" id="UP000030652"/>
    </source>
</evidence>
<evidence type="ECO:0000256" key="13">
    <source>
        <dbReference type="ARBA" id="ARBA00032850"/>
    </source>
</evidence>
<evidence type="ECO:0000256" key="7">
    <source>
        <dbReference type="ARBA" id="ARBA00022729"/>
    </source>
</evidence>
<evidence type="ECO:0000256" key="9">
    <source>
        <dbReference type="ARBA" id="ARBA00022764"/>
    </source>
</evidence>
<dbReference type="SMART" id="SM00228">
    <property type="entry name" value="PDZ"/>
    <property type="match status" value="2"/>
</dbReference>
<evidence type="ECO:0000256" key="10">
    <source>
        <dbReference type="ARBA" id="ARBA00022801"/>
    </source>
</evidence>
<evidence type="ECO:0000256" key="6">
    <source>
        <dbReference type="ARBA" id="ARBA00022670"/>
    </source>
</evidence>
<protein>
    <recommendedName>
        <fullName evidence="5">Probable periplasmic serine endoprotease DegP-like</fullName>
        <ecNumber evidence="4">3.4.21.107</ecNumber>
    </recommendedName>
    <alternativeName>
        <fullName evidence="13">Protease Do</fullName>
    </alternativeName>
</protein>
<dbReference type="Proteomes" id="UP000030652">
    <property type="component" value="Unassembled WGS sequence"/>
</dbReference>
<feature type="chain" id="PRO_5002055211" description="Probable periplasmic serine endoprotease DegP-like" evidence="16">
    <location>
        <begin position="26"/>
        <end position="494"/>
    </location>
</feature>
<gene>
    <name evidence="18" type="primary">htrA_1</name>
    <name evidence="18" type="ORF">SCABRO_00129</name>
</gene>
<comment type="subcellular location">
    <subcellularLocation>
        <location evidence="2">Periplasm</location>
    </subcellularLocation>
</comment>
<comment type="similarity">
    <text evidence="3">Belongs to the peptidase S1C family.</text>
</comment>
<dbReference type="Gene3D" id="2.30.42.10">
    <property type="match status" value="2"/>
</dbReference>
<evidence type="ECO:0000256" key="2">
    <source>
        <dbReference type="ARBA" id="ARBA00004418"/>
    </source>
</evidence>
<keyword evidence="12" id="KW-0346">Stress response</keyword>
<dbReference type="Gene3D" id="2.40.10.120">
    <property type="match status" value="1"/>
</dbReference>
<feature type="active site" description="Charge relay system" evidence="14">
    <location>
        <position position="241"/>
    </location>
</feature>
<keyword evidence="7 16" id="KW-0732">Signal</keyword>
<dbReference type="FunFam" id="2.40.10.10:FF:000001">
    <property type="entry name" value="Periplasmic serine protease DegS"/>
    <property type="match status" value="1"/>
</dbReference>
<dbReference type="eggNOG" id="COG0265">
    <property type="taxonomic scope" value="Bacteria"/>
</dbReference>
<evidence type="ECO:0000256" key="5">
    <source>
        <dbReference type="ARBA" id="ARBA00013958"/>
    </source>
</evidence>
<dbReference type="FunFam" id="2.40.10.120:FF:000007">
    <property type="entry name" value="Periplasmic serine endoprotease DegP-like"/>
    <property type="match status" value="1"/>
</dbReference>
<evidence type="ECO:0000256" key="8">
    <source>
        <dbReference type="ARBA" id="ARBA00022737"/>
    </source>
</evidence>
<dbReference type="Pfam" id="PF13180">
    <property type="entry name" value="PDZ_2"/>
    <property type="match status" value="1"/>
</dbReference>
<keyword evidence="11" id="KW-0720">Serine protease</keyword>
<feature type="binding site" evidence="15">
    <location>
        <begin position="239"/>
        <end position="241"/>
    </location>
    <ligand>
        <name>substrate</name>
    </ligand>
</feature>
<keyword evidence="10" id="KW-0378">Hydrolase</keyword>
<dbReference type="PANTHER" id="PTHR22939:SF129">
    <property type="entry name" value="SERINE PROTEASE HTRA2, MITOCHONDRIAL"/>
    <property type="match status" value="1"/>
</dbReference>
<feature type="active site" description="Charge relay system" evidence="14">
    <location>
        <position position="137"/>
    </location>
</feature>
<dbReference type="PATRIC" id="fig|237368.3.peg.142"/>
<evidence type="ECO:0000256" key="16">
    <source>
        <dbReference type="SAM" id="SignalP"/>
    </source>
</evidence>
<dbReference type="EMBL" id="JRYO01000015">
    <property type="protein sequence ID" value="KHE94109.1"/>
    <property type="molecule type" value="Genomic_DNA"/>
</dbReference>
<dbReference type="Pfam" id="PF17820">
    <property type="entry name" value="PDZ_6"/>
    <property type="match status" value="1"/>
</dbReference>
<name>A0A0B0EN99_9BACT</name>
<evidence type="ECO:0000256" key="11">
    <source>
        <dbReference type="ARBA" id="ARBA00022825"/>
    </source>
</evidence>
<evidence type="ECO:0000256" key="12">
    <source>
        <dbReference type="ARBA" id="ARBA00023016"/>
    </source>
</evidence>
<dbReference type="InterPro" id="IPR001478">
    <property type="entry name" value="PDZ"/>
</dbReference>
<dbReference type="InterPro" id="IPR036034">
    <property type="entry name" value="PDZ_sf"/>
</dbReference>
<dbReference type="InterPro" id="IPR009003">
    <property type="entry name" value="Peptidase_S1_PA"/>
</dbReference>
<organism evidence="18 19">
    <name type="scientific">Candidatus Scalindua brodae</name>
    <dbReference type="NCBI Taxonomy" id="237368"/>
    <lineage>
        <taxon>Bacteria</taxon>
        <taxon>Pseudomonadati</taxon>
        <taxon>Planctomycetota</taxon>
        <taxon>Candidatus Brocadiia</taxon>
        <taxon>Candidatus Brocadiales</taxon>
        <taxon>Candidatus Scalinduaceae</taxon>
        <taxon>Candidatus Scalindua</taxon>
    </lineage>
</organism>
<dbReference type="InterPro" id="IPR041489">
    <property type="entry name" value="PDZ_6"/>
</dbReference>
<evidence type="ECO:0000256" key="3">
    <source>
        <dbReference type="ARBA" id="ARBA00010541"/>
    </source>
</evidence>
<comment type="caution">
    <text evidence="18">The sequence shown here is derived from an EMBL/GenBank/DDBJ whole genome shotgun (WGS) entry which is preliminary data.</text>
</comment>
<feature type="domain" description="PDZ" evidence="17">
    <location>
        <begin position="285"/>
        <end position="376"/>
    </location>
</feature>
<keyword evidence="9" id="KW-0574">Periplasm</keyword>
<evidence type="ECO:0000256" key="15">
    <source>
        <dbReference type="PIRSR" id="PIRSR611782-2"/>
    </source>
</evidence>
<evidence type="ECO:0000256" key="4">
    <source>
        <dbReference type="ARBA" id="ARBA00013035"/>
    </source>
</evidence>
<reference evidence="18 19" key="1">
    <citation type="submission" date="2014-10" db="EMBL/GenBank/DDBJ databases">
        <title>Draft genome of anammox bacterium scalindua brodae, obtained using differential coverage binning of sequence data from two enrichment reactors.</title>
        <authorList>
            <person name="Speth D.R."/>
            <person name="Russ L."/>
            <person name="Kartal B."/>
            <person name="Op den Camp H.J."/>
            <person name="Dutilh B.E."/>
            <person name="Jetten M.S."/>
        </authorList>
    </citation>
    <scope>NUCLEOTIDE SEQUENCE [LARGE SCALE GENOMIC DNA]</scope>
    <source>
        <strain evidence="18">RU1</strain>
    </source>
</reference>
<dbReference type="GO" id="GO:0006508">
    <property type="term" value="P:proteolysis"/>
    <property type="evidence" value="ECO:0007669"/>
    <property type="project" value="UniProtKB-KW"/>
</dbReference>
<dbReference type="NCBIfam" id="TIGR02037">
    <property type="entry name" value="degP_htrA_DO"/>
    <property type="match status" value="1"/>
</dbReference>
<dbReference type="AlphaFoldDB" id="A0A0B0EN99"/>
<dbReference type="Pfam" id="PF13365">
    <property type="entry name" value="Trypsin_2"/>
    <property type="match status" value="1"/>
</dbReference>
<feature type="active site" description="Charge relay system" evidence="14">
    <location>
        <position position="167"/>
    </location>
</feature>
<dbReference type="CDD" id="cd10839">
    <property type="entry name" value="cpPDZ1_DegP-like"/>
    <property type="match status" value="1"/>
</dbReference>
<dbReference type="PANTHER" id="PTHR22939">
    <property type="entry name" value="SERINE PROTEASE FAMILY S1C HTRA-RELATED"/>
    <property type="match status" value="1"/>
</dbReference>
<keyword evidence="8" id="KW-0677">Repeat</keyword>
<dbReference type="GO" id="GO:0004252">
    <property type="term" value="F:serine-type endopeptidase activity"/>
    <property type="evidence" value="ECO:0007669"/>
    <property type="project" value="InterPro"/>
</dbReference>
<dbReference type="SUPFAM" id="SSF50156">
    <property type="entry name" value="PDZ domain-like"/>
    <property type="match status" value="2"/>
</dbReference>
<feature type="binding site" evidence="15">
    <location>
        <position position="167"/>
    </location>
    <ligand>
        <name>substrate</name>
    </ligand>
</feature>
<evidence type="ECO:0000259" key="17">
    <source>
        <dbReference type="PROSITE" id="PS50106"/>
    </source>
</evidence>